<sequence length="165" mass="18470">MIELRQPNVSSVLRQSTPLRPVLSNVTRWSLTFAMIDRYLTICTHPNGIAAVEDLLLHGSSHRQLLELHRTRKTLDSVCQKRQAESATLACARILFDGCVERHPEMAEHLRPRARTVHSPVFESAVIRLIRDLPLGAIDLSPFNQAVSLQQDDGDGDDFAAGLLR</sequence>
<accession>A0AAV2YR43</accession>
<dbReference type="AlphaFoldDB" id="A0AAV2YR43"/>
<gene>
    <name evidence="1" type="ORF">N0F65_011794</name>
</gene>
<reference evidence="1" key="2">
    <citation type="journal article" date="2023" name="Microbiol Resour">
        <title>Decontamination and Annotation of the Draft Genome Sequence of the Oomycete Lagenidium giganteum ARSEF 373.</title>
        <authorList>
            <person name="Morgan W.R."/>
            <person name="Tartar A."/>
        </authorList>
    </citation>
    <scope>NUCLEOTIDE SEQUENCE</scope>
    <source>
        <strain evidence="1">ARSEF 373</strain>
    </source>
</reference>
<comment type="caution">
    <text evidence="1">The sequence shown here is derived from an EMBL/GenBank/DDBJ whole genome shotgun (WGS) entry which is preliminary data.</text>
</comment>
<dbReference type="Proteomes" id="UP001146120">
    <property type="component" value="Unassembled WGS sequence"/>
</dbReference>
<dbReference type="PANTHER" id="PTHR40866:SF1">
    <property type="entry name" value="BED-TYPE DOMAIN-CONTAINING PROTEIN"/>
    <property type="match status" value="1"/>
</dbReference>
<evidence type="ECO:0000313" key="1">
    <source>
        <dbReference type="EMBL" id="DAZ96570.1"/>
    </source>
</evidence>
<keyword evidence="2" id="KW-1185">Reference proteome</keyword>
<proteinExistence type="predicted"/>
<organism evidence="1 2">
    <name type="scientific">Lagenidium giganteum</name>
    <dbReference type="NCBI Taxonomy" id="4803"/>
    <lineage>
        <taxon>Eukaryota</taxon>
        <taxon>Sar</taxon>
        <taxon>Stramenopiles</taxon>
        <taxon>Oomycota</taxon>
        <taxon>Peronosporomycetes</taxon>
        <taxon>Pythiales</taxon>
        <taxon>Pythiaceae</taxon>
    </lineage>
</organism>
<dbReference type="PANTHER" id="PTHR40866">
    <property type="entry name" value="BED-TYPE DOMAIN-CONTAINING PROTEIN"/>
    <property type="match status" value="1"/>
</dbReference>
<protein>
    <submittedName>
        <fullName evidence="1">Uncharacterized protein</fullName>
    </submittedName>
</protein>
<name>A0AAV2YR43_9STRA</name>
<dbReference type="EMBL" id="DAKRPA010000163">
    <property type="protein sequence ID" value="DAZ96570.1"/>
    <property type="molecule type" value="Genomic_DNA"/>
</dbReference>
<reference evidence="1" key="1">
    <citation type="submission" date="2022-11" db="EMBL/GenBank/DDBJ databases">
        <authorList>
            <person name="Morgan W.R."/>
            <person name="Tartar A."/>
        </authorList>
    </citation>
    <scope>NUCLEOTIDE SEQUENCE</scope>
    <source>
        <strain evidence="1">ARSEF 373</strain>
    </source>
</reference>
<evidence type="ECO:0000313" key="2">
    <source>
        <dbReference type="Proteomes" id="UP001146120"/>
    </source>
</evidence>